<evidence type="ECO:0000256" key="2">
    <source>
        <dbReference type="ARBA" id="ARBA00022737"/>
    </source>
</evidence>
<dbReference type="Gene3D" id="3.30.160.60">
    <property type="entry name" value="Classic Zinc Finger"/>
    <property type="match status" value="1"/>
</dbReference>
<evidence type="ECO:0000256" key="4">
    <source>
        <dbReference type="ARBA" id="ARBA00022833"/>
    </source>
</evidence>
<keyword evidence="1" id="KW-0479">Metal-binding</keyword>
<dbReference type="PROSITE" id="PS00518">
    <property type="entry name" value="ZF_RING_1"/>
    <property type="match status" value="1"/>
</dbReference>
<evidence type="ECO:0000256" key="3">
    <source>
        <dbReference type="ARBA" id="ARBA00022771"/>
    </source>
</evidence>
<sequence>MSYSMETEFDTELDKIRKICVCTICSEPLKAPVTFPCLHMYCQECVHDSKSNTTSECPQCTNEDTTEAITMTPSVTMGRIHDVLHPKAPKTKTGEYECSVCVIVDSDSKTKAVAKCIECDQKLCENCVKMHGAIKLLKDHNLIDLPGDNSVNAKAELDAIKASHAFCLKHTDKPLEYVCEIDKTVLCPTCCIVNHPGHICTSVTDAAESVRESLKLLLDNGNERIGGYTEALENAGEFEKDLKHSADEGRTSIENDRAACIAAINKTFDEMKASLDKVEKTCLEANDRHVIELKQSMSQIEHQMSQITILKAYGHPSELVTLSSAFEKKSRDWAIPPSPRTDYRVSVNVTSSGIFDNRIEFGNVTTSSIKRQTTLLAKSVVVQCKLLTESVLNDLDVLDSKDVVATTGNVAMLYDSNFKLKKKIEGQNMWSVTSMSRGNIAFTHNSDVISIYDKDGDHIHDLQIENAKYLRGIATDVHGNLVVSDLGSKVVSHIDIGTGETLSKTENASFLWPGYVTKNSKDVTIVSDYDADCIIAIDRNTDQELFRYGKRGAGDNEMNNPRDVCTDCDDNIIVADSANYRVVLLSPEGKLIRYLLTEKDGLQYPWGLAIDSDENLLVGDSQGKVFVVKYRG</sequence>
<comment type="caution">
    <text evidence="5">The sequence shown here is derived from an EMBL/GenBank/DDBJ whole genome shotgun (WGS) entry which is preliminary data.</text>
</comment>
<dbReference type="Proteomes" id="UP000749559">
    <property type="component" value="Unassembled WGS sequence"/>
</dbReference>
<dbReference type="AlphaFoldDB" id="A0A8J1URI1"/>
<dbReference type="GO" id="GO:0061630">
    <property type="term" value="F:ubiquitin protein ligase activity"/>
    <property type="evidence" value="ECO:0007669"/>
    <property type="project" value="TreeGrafter"/>
</dbReference>
<dbReference type="InterPro" id="IPR047153">
    <property type="entry name" value="TRIM45/56/19-like"/>
</dbReference>
<dbReference type="InterPro" id="IPR011042">
    <property type="entry name" value="6-blade_b-propeller_TolB-like"/>
</dbReference>
<dbReference type="GO" id="GO:0008270">
    <property type="term" value="F:zinc ion binding"/>
    <property type="evidence" value="ECO:0007669"/>
    <property type="project" value="UniProtKB-KW"/>
</dbReference>
<dbReference type="PANTHER" id="PTHR25462:SF291">
    <property type="entry name" value="E3 UBIQUITIN-PROTEIN LIGASE TRIM45"/>
    <property type="match status" value="1"/>
</dbReference>
<keyword evidence="4" id="KW-0862">Zinc</keyword>
<dbReference type="OrthoDB" id="10039644at2759"/>
<keyword evidence="6" id="KW-1185">Reference proteome</keyword>
<dbReference type="PANTHER" id="PTHR25462">
    <property type="entry name" value="BONUS, ISOFORM C-RELATED"/>
    <property type="match status" value="1"/>
</dbReference>
<organism evidence="5 6">
    <name type="scientific">Owenia fusiformis</name>
    <name type="common">Polychaete worm</name>
    <dbReference type="NCBI Taxonomy" id="6347"/>
    <lineage>
        <taxon>Eukaryota</taxon>
        <taxon>Metazoa</taxon>
        <taxon>Spiralia</taxon>
        <taxon>Lophotrochozoa</taxon>
        <taxon>Annelida</taxon>
        <taxon>Polychaeta</taxon>
        <taxon>Sedentaria</taxon>
        <taxon>Canalipalpata</taxon>
        <taxon>Sabellida</taxon>
        <taxon>Oweniida</taxon>
        <taxon>Oweniidae</taxon>
        <taxon>Owenia</taxon>
    </lineage>
</organism>
<reference evidence="5" key="1">
    <citation type="submission" date="2022-03" db="EMBL/GenBank/DDBJ databases">
        <authorList>
            <person name="Martin C."/>
        </authorList>
    </citation>
    <scope>NUCLEOTIDE SEQUENCE</scope>
</reference>
<dbReference type="CDD" id="cd05819">
    <property type="entry name" value="NHL"/>
    <property type="match status" value="1"/>
</dbReference>
<dbReference type="InterPro" id="IPR001841">
    <property type="entry name" value="Znf_RING"/>
</dbReference>
<evidence type="ECO:0000313" key="6">
    <source>
        <dbReference type="Proteomes" id="UP000749559"/>
    </source>
</evidence>
<dbReference type="InterPro" id="IPR013083">
    <property type="entry name" value="Znf_RING/FYVE/PHD"/>
</dbReference>
<dbReference type="SUPFAM" id="SSF57850">
    <property type="entry name" value="RING/U-box"/>
    <property type="match status" value="1"/>
</dbReference>
<evidence type="ECO:0000313" key="5">
    <source>
        <dbReference type="EMBL" id="CAH1780003.1"/>
    </source>
</evidence>
<keyword evidence="3" id="KW-0863">Zinc-finger</keyword>
<dbReference type="EMBL" id="CAIIXF020000003">
    <property type="protein sequence ID" value="CAH1780003.1"/>
    <property type="molecule type" value="Genomic_DNA"/>
</dbReference>
<proteinExistence type="predicted"/>
<dbReference type="SMART" id="SM00184">
    <property type="entry name" value="RING"/>
    <property type="match status" value="2"/>
</dbReference>
<dbReference type="CDD" id="cd19756">
    <property type="entry name" value="Bbox2"/>
    <property type="match status" value="1"/>
</dbReference>
<dbReference type="InterPro" id="IPR017907">
    <property type="entry name" value="Znf_RING_CS"/>
</dbReference>
<gene>
    <name evidence="5" type="ORF">OFUS_LOCUS6752</name>
</gene>
<dbReference type="SUPFAM" id="SSF101898">
    <property type="entry name" value="NHL repeat"/>
    <property type="match status" value="1"/>
</dbReference>
<dbReference type="Gene3D" id="2.40.10.500">
    <property type="match status" value="1"/>
</dbReference>
<dbReference type="Pfam" id="PF01436">
    <property type="entry name" value="NHL"/>
    <property type="match status" value="1"/>
</dbReference>
<dbReference type="InterPro" id="IPR001258">
    <property type="entry name" value="NHL_repeat"/>
</dbReference>
<dbReference type="InterPro" id="IPR000315">
    <property type="entry name" value="Znf_B-box"/>
</dbReference>
<dbReference type="Gene3D" id="3.30.40.10">
    <property type="entry name" value="Zinc/RING finger domain, C3HC4 (zinc finger)"/>
    <property type="match status" value="1"/>
</dbReference>
<evidence type="ECO:0000256" key="1">
    <source>
        <dbReference type="ARBA" id="ARBA00022723"/>
    </source>
</evidence>
<accession>A0A8J1URI1</accession>
<dbReference type="PROSITE" id="PS50089">
    <property type="entry name" value="ZF_RING_2"/>
    <property type="match status" value="1"/>
</dbReference>
<name>A0A8J1URI1_OWEFU</name>
<dbReference type="PROSITE" id="PS51125">
    <property type="entry name" value="NHL"/>
    <property type="match status" value="1"/>
</dbReference>
<keyword evidence="2" id="KW-0677">Repeat</keyword>
<dbReference type="SUPFAM" id="SSF57845">
    <property type="entry name" value="B-box zinc-binding domain"/>
    <property type="match status" value="1"/>
</dbReference>
<dbReference type="Gene3D" id="2.120.10.30">
    <property type="entry name" value="TolB, C-terminal domain"/>
    <property type="match status" value="1"/>
</dbReference>
<dbReference type="Pfam" id="PF13923">
    <property type="entry name" value="zf-C3HC4_2"/>
    <property type="match status" value="1"/>
</dbReference>
<dbReference type="CDD" id="cd16449">
    <property type="entry name" value="RING-HC"/>
    <property type="match status" value="1"/>
</dbReference>
<protein>
    <submittedName>
        <fullName evidence="5">Uncharacterized protein</fullName>
    </submittedName>
</protein>
<dbReference type="PROSITE" id="PS50119">
    <property type="entry name" value="ZF_BBOX"/>
    <property type="match status" value="2"/>
</dbReference>